<dbReference type="PANTHER" id="PTHR47870:SF1">
    <property type="entry name" value="CYTOCHROME C-TYPE BIOGENESIS PROTEIN CCMH"/>
    <property type="match status" value="1"/>
</dbReference>
<feature type="domain" description="Cytochrome c-type biogenesis protein H Ig-like" evidence="7">
    <location>
        <begin position="289"/>
        <end position="396"/>
    </location>
</feature>
<dbReference type="Proteomes" id="UP001500392">
    <property type="component" value="Unassembled WGS sequence"/>
</dbReference>
<feature type="domain" description="Cytochrome c-type biogenesis protein H TPR" evidence="8">
    <location>
        <begin position="186"/>
        <end position="262"/>
    </location>
</feature>
<dbReference type="Pfam" id="PF23914">
    <property type="entry name" value="TPR_CcmH_CycH"/>
    <property type="match status" value="1"/>
</dbReference>
<organism evidence="9 10">
    <name type="scientific">Zhongshania borealis</name>
    <dbReference type="NCBI Taxonomy" id="889488"/>
    <lineage>
        <taxon>Bacteria</taxon>
        <taxon>Pseudomonadati</taxon>
        <taxon>Pseudomonadota</taxon>
        <taxon>Gammaproteobacteria</taxon>
        <taxon>Cellvibrionales</taxon>
        <taxon>Spongiibacteraceae</taxon>
        <taxon>Zhongshania</taxon>
    </lineage>
</organism>
<keyword evidence="3" id="KW-0201">Cytochrome c-type biogenesis</keyword>
<keyword evidence="6" id="KW-1133">Transmembrane helix</keyword>
<dbReference type="InterPro" id="IPR011990">
    <property type="entry name" value="TPR-like_helical_dom_sf"/>
</dbReference>
<dbReference type="PROSITE" id="PS50005">
    <property type="entry name" value="TPR"/>
    <property type="match status" value="2"/>
</dbReference>
<keyword evidence="10" id="KW-1185">Reference proteome</keyword>
<evidence type="ECO:0000259" key="8">
    <source>
        <dbReference type="Pfam" id="PF23914"/>
    </source>
</evidence>
<sequence length="402" mass="43834">MMTLYLGIAILLGLAVVFVLLGARSSASTSADGELHRRAQRRFYLQRRSELTADRDAGLIDETQYQDLERELDRQLVSESAAKLPNAALGRRRSVILILAIALPMLALAIYGQLGHRLDIELRLLQSEIVKEGIDDSRWQRYQDLVTKILEKRPESAEHLVMMATLFRQQGDFAGALPYYQRLEALYPQDADVLAQLAQARYLVDDRRVDATTQDLLDRALAINPQQATALGVMGINAFAAGRYGEALKYWQSLLQVLPPNSGEASVIAEGVVEAKRLAMARGEVQSIALTVALNSDLGSAPAGVLFVVAKSTDGMPMPVAALRIPLSGQEWPIALHLTDSDVIRQGKVLADFPELIVSAHISLAGTAIRQAGDWVSDPIQISNIGELAPIALHINAIHGAK</sequence>
<keyword evidence="4 5" id="KW-0802">TPR repeat</keyword>
<dbReference type="PANTHER" id="PTHR47870">
    <property type="entry name" value="CYTOCHROME C-TYPE BIOGENESIS PROTEIN CCMH"/>
    <property type="match status" value="1"/>
</dbReference>
<proteinExistence type="predicted"/>
<dbReference type="NCBIfam" id="TIGR03142">
    <property type="entry name" value="cytochro_ccmI"/>
    <property type="match status" value="1"/>
</dbReference>
<feature type="repeat" description="TPR" evidence="5">
    <location>
        <begin position="157"/>
        <end position="190"/>
    </location>
</feature>
<evidence type="ECO:0000259" key="7">
    <source>
        <dbReference type="Pfam" id="PF23892"/>
    </source>
</evidence>
<evidence type="ECO:0000313" key="10">
    <source>
        <dbReference type="Proteomes" id="UP001500392"/>
    </source>
</evidence>
<keyword evidence="2" id="KW-0677">Repeat</keyword>
<dbReference type="InterPro" id="IPR056412">
    <property type="entry name" value="Ig_CycH"/>
</dbReference>
<reference evidence="10" key="1">
    <citation type="journal article" date="2019" name="Int. J. Syst. Evol. Microbiol.">
        <title>The Global Catalogue of Microorganisms (GCM) 10K type strain sequencing project: providing services to taxonomists for standard genome sequencing and annotation.</title>
        <authorList>
            <consortium name="The Broad Institute Genomics Platform"/>
            <consortium name="The Broad Institute Genome Sequencing Center for Infectious Disease"/>
            <person name="Wu L."/>
            <person name="Ma J."/>
        </authorList>
    </citation>
    <scope>NUCLEOTIDE SEQUENCE [LARGE SCALE GENOMIC DNA]</scope>
    <source>
        <strain evidence="10">JCM 17304</strain>
    </source>
</reference>
<name>A0ABP7W921_9GAMM</name>
<dbReference type="RefSeq" id="WP_344931991.1">
    <property type="nucleotide sequence ID" value="NZ_BAABDM010000001.1"/>
</dbReference>
<gene>
    <name evidence="9" type="primary">ccmI</name>
    <name evidence="9" type="ORF">GCM10022414_03300</name>
</gene>
<evidence type="ECO:0000313" key="9">
    <source>
        <dbReference type="EMBL" id="GAA4083927.1"/>
    </source>
</evidence>
<comment type="subcellular location">
    <subcellularLocation>
        <location evidence="1">Cell envelope</location>
    </subcellularLocation>
</comment>
<dbReference type="Pfam" id="PF23892">
    <property type="entry name" value="Ig_CycH"/>
    <property type="match status" value="1"/>
</dbReference>
<evidence type="ECO:0000256" key="4">
    <source>
        <dbReference type="ARBA" id="ARBA00022803"/>
    </source>
</evidence>
<dbReference type="InterPro" id="IPR017560">
    <property type="entry name" value="Cyt_c_biogenesis_CcmI"/>
</dbReference>
<keyword evidence="6" id="KW-0472">Membrane</keyword>
<keyword evidence="6" id="KW-0812">Transmembrane</keyword>
<accession>A0ABP7W921</accession>
<comment type="caution">
    <text evidence="9">The sequence shown here is derived from an EMBL/GenBank/DDBJ whole genome shotgun (WGS) entry which is preliminary data.</text>
</comment>
<dbReference type="SMART" id="SM00028">
    <property type="entry name" value="TPR"/>
    <property type="match status" value="2"/>
</dbReference>
<evidence type="ECO:0000256" key="1">
    <source>
        <dbReference type="ARBA" id="ARBA00004196"/>
    </source>
</evidence>
<protein>
    <submittedName>
        <fullName evidence="9">C-type cytochrome biogenesis protein CcmI</fullName>
    </submittedName>
</protein>
<dbReference type="Gene3D" id="1.25.40.10">
    <property type="entry name" value="Tetratricopeptide repeat domain"/>
    <property type="match status" value="1"/>
</dbReference>
<dbReference type="EMBL" id="BAABDM010000001">
    <property type="protein sequence ID" value="GAA4083927.1"/>
    <property type="molecule type" value="Genomic_DNA"/>
</dbReference>
<dbReference type="SUPFAM" id="SSF48452">
    <property type="entry name" value="TPR-like"/>
    <property type="match status" value="1"/>
</dbReference>
<dbReference type="InterPro" id="IPR019734">
    <property type="entry name" value="TPR_rpt"/>
</dbReference>
<evidence type="ECO:0000256" key="5">
    <source>
        <dbReference type="PROSITE-ProRule" id="PRU00339"/>
    </source>
</evidence>
<evidence type="ECO:0000256" key="6">
    <source>
        <dbReference type="SAM" id="Phobius"/>
    </source>
</evidence>
<dbReference type="InterPro" id="IPR051263">
    <property type="entry name" value="C-type_cytochrome_biogenesis"/>
</dbReference>
<evidence type="ECO:0000256" key="2">
    <source>
        <dbReference type="ARBA" id="ARBA00022737"/>
    </source>
</evidence>
<evidence type="ECO:0000256" key="3">
    <source>
        <dbReference type="ARBA" id="ARBA00022748"/>
    </source>
</evidence>
<feature type="transmembrane region" description="Helical" evidence="6">
    <location>
        <begin position="94"/>
        <end position="114"/>
    </location>
</feature>
<dbReference type="InterPro" id="IPR056413">
    <property type="entry name" value="TPR_CcmH_CycH"/>
</dbReference>
<feature type="repeat" description="TPR" evidence="5">
    <location>
        <begin position="228"/>
        <end position="261"/>
    </location>
</feature>